<evidence type="ECO:0000313" key="2">
    <source>
        <dbReference type="EMBL" id="MPM57576.1"/>
    </source>
</evidence>
<dbReference type="EMBL" id="VSSQ01016342">
    <property type="protein sequence ID" value="MPM57576.1"/>
    <property type="molecule type" value="Genomic_DNA"/>
</dbReference>
<accession>A0A645AXQ6</accession>
<organism evidence="2">
    <name type="scientific">bioreactor metagenome</name>
    <dbReference type="NCBI Taxonomy" id="1076179"/>
    <lineage>
        <taxon>unclassified sequences</taxon>
        <taxon>metagenomes</taxon>
        <taxon>ecological metagenomes</taxon>
    </lineage>
</organism>
<feature type="region of interest" description="Disordered" evidence="1">
    <location>
        <begin position="82"/>
        <end position="113"/>
    </location>
</feature>
<protein>
    <submittedName>
        <fullName evidence="2">Uncharacterized protein</fullName>
    </submittedName>
</protein>
<comment type="caution">
    <text evidence="2">The sequence shown here is derived from an EMBL/GenBank/DDBJ whole genome shotgun (WGS) entry which is preliminary data.</text>
</comment>
<evidence type="ECO:0000256" key="1">
    <source>
        <dbReference type="SAM" id="MobiDB-lite"/>
    </source>
</evidence>
<dbReference type="AlphaFoldDB" id="A0A645AXQ6"/>
<sequence>MPVSSTVPTSGVSMPPASVWMAEGLGSLSRNSGDSTPIPYHATASTMNRHTATTSAVEVQAYKCPRRLSALWLLKLVSMARQPPQSALNDSGRDAQQRPKHQQHGAAGKQRLLHRGGAHGLRFIYNGGGKGEHRR</sequence>
<gene>
    <name evidence="2" type="ORF">SDC9_104398</name>
</gene>
<reference evidence="2" key="1">
    <citation type="submission" date="2019-08" db="EMBL/GenBank/DDBJ databases">
        <authorList>
            <person name="Kucharzyk K."/>
            <person name="Murdoch R.W."/>
            <person name="Higgins S."/>
            <person name="Loffler F."/>
        </authorList>
    </citation>
    <scope>NUCLEOTIDE SEQUENCE</scope>
</reference>
<name>A0A645AXQ6_9ZZZZ</name>
<proteinExistence type="predicted"/>